<sequence length="154" mass="18072">MTIPPHPRTETEATKEEQDRIESKKLPSNPTPLSAPQEQQVRDLYYRNVREKCADEIKAFAACALGRTITMVWACRAQKLAMNSCMVQYQGQEELDKARAEWFQLAGERKRMREEKERELQEARRLHKEWWALDERGKLQGKRAEVAGEREGKR</sequence>
<gene>
    <name evidence="1" type="ORF">BDR25DRAFT_212392</name>
</gene>
<comment type="caution">
    <text evidence="1">The sequence shown here is derived from an EMBL/GenBank/DDBJ whole genome shotgun (WGS) entry which is preliminary data.</text>
</comment>
<proteinExistence type="predicted"/>
<reference evidence="1" key="1">
    <citation type="journal article" date="2020" name="Stud. Mycol.">
        <title>101 Dothideomycetes genomes: a test case for predicting lifestyles and emergence of pathogens.</title>
        <authorList>
            <person name="Haridas S."/>
            <person name="Albert R."/>
            <person name="Binder M."/>
            <person name="Bloem J."/>
            <person name="Labutti K."/>
            <person name="Salamov A."/>
            <person name="Andreopoulos B."/>
            <person name="Baker S."/>
            <person name="Barry K."/>
            <person name="Bills G."/>
            <person name="Bluhm B."/>
            <person name="Cannon C."/>
            <person name="Castanera R."/>
            <person name="Culley D."/>
            <person name="Daum C."/>
            <person name="Ezra D."/>
            <person name="Gonzalez J."/>
            <person name="Henrissat B."/>
            <person name="Kuo A."/>
            <person name="Liang C."/>
            <person name="Lipzen A."/>
            <person name="Lutzoni F."/>
            <person name="Magnuson J."/>
            <person name="Mondo S."/>
            <person name="Nolan M."/>
            <person name="Ohm R."/>
            <person name="Pangilinan J."/>
            <person name="Park H.-J."/>
            <person name="Ramirez L."/>
            <person name="Alfaro M."/>
            <person name="Sun H."/>
            <person name="Tritt A."/>
            <person name="Yoshinaga Y."/>
            <person name="Zwiers L.-H."/>
            <person name="Turgeon B."/>
            <person name="Goodwin S."/>
            <person name="Spatafora J."/>
            <person name="Crous P."/>
            <person name="Grigoriev I."/>
        </authorList>
    </citation>
    <scope>NUCLEOTIDE SEQUENCE</scope>
    <source>
        <strain evidence="1">ATCC 200398</strain>
    </source>
</reference>
<organism evidence="1 2">
    <name type="scientific">Lindgomyces ingoldianus</name>
    <dbReference type="NCBI Taxonomy" id="673940"/>
    <lineage>
        <taxon>Eukaryota</taxon>
        <taxon>Fungi</taxon>
        <taxon>Dikarya</taxon>
        <taxon>Ascomycota</taxon>
        <taxon>Pezizomycotina</taxon>
        <taxon>Dothideomycetes</taxon>
        <taxon>Pleosporomycetidae</taxon>
        <taxon>Pleosporales</taxon>
        <taxon>Lindgomycetaceae</taxon>
        <taxon>Lindgomyces</taxon>
    </lineage>
</organism>
<keyword evidence="2" id="KW-1185">Reference proteome</keyword>
<evidence type="ECO:0000313" key="1">
    <source>
        <dbReference type="EMBL" id="KAF2476116.1"/>
    </source>
</evidence>
<evidence type="ECO:0000313" key="2">
    <source>
        <dbReference type="Proteomes" id="UP000799755"/>
    </source>
</evidence>
<accession>A0ACB6RAA4</accession>
<name>A0ACB6RAA4_9PLEO</name>
<protein>
    <submittedName>
        <fullName evidence="1">Uncharacterized protein</fullName>
    </submittedName>
</protein>
<dbReference type="EMBL" id="MU003495">
    <property type="protein sequence ID" value="KAF2476116.1"/>
    <property type="molecule type" value="Genomic_DNA"/>
</dbReference>
<dbReference type="Proteomes" id="UP000799755">
    <property type="component" value="Unassembled WGS sequence"/>
</dbReference>